<accession>A0A927F1V1</accession>
<dbReference type="InterPro" id="IPR013595">
    <property type="entry name" value="Pept_S33_TAP-like_C"/>
</dbReference>
<comment type="caution">
    <text evidence="2">The sequence shown here is derived from an EMBL/GenBank/DDBJ whole genome shotgun (WGS) entry which is preliminary data.</text>
</comment>
<organism evidence="2 3">
    <name type="scientific">Streptomyces chumphonensis</name>
    <dbReference type="NCBI Taxonomy" id="1214925"/>
    <lineage>
        <taxon>Bacteria</taxon>
        <taxon>Bacillati</taxon>
        <taxon>Actinomycetota</taxon>
        <taxon>Actinomycetes</taxon>
        <taxon>Kitasatosporales</taxon>
        <taxon>Streptomycetaceae</taxon>
        <taxon>Streptomyces</taxon>
    </lineage>
</organism>
<proteinExistence type="predicted"/>
<gene>
    <name evidence="2" type="ORF">IF129_18160</name>
</gene>
<dbReference type="RefSeq" id="WP_191210775.1">
    <property type="nucleotide sequence ID" value="NZ_BAABKL010000012.1"/>
</dbReference>
<dbReference type="AlphaFoldDB" id="A0A927F1V1"/>
<name>A0A927F1V1_9ACTN</name>
<keyword evidence="2" id="KW-0378">Hydrolase</keyword>
<keyword evidence="3" id="KW-1185">Reference proteome</keyword>
<sequence length="46" mass="5009">MVIVDQGGHGVYPYSADTRANEAATTFLTTGRRPAEDRRCPVEPTT</sequence>
<dbReference type="GO" id="GO:0016787">
    <property type="term" value="F:hydrolase activity"/>
    <property type="evidence" value="ECO:0007669"/>
    <property type="project" value="UniProtKB-KW"/>
</dbReference>
<protein>
    <submittedName>
        <fullName evidence="2">Alpha/beta hydrolase</fullName>
    </submittedName>
</protein>
<reference evidence="2" key="1">
    <citation type="submission" date="2020-09" db="EMBL/GenBank/DDBJ databases">
        <title>Secondary metabolite and genome analysis of marine Streptomyces chumphonensis KK1-2T.</title>
        <authorList>
            <person name="Phongsopitanun W."/>
            <person name="Kanchanasin P."/>
            <person name="Pittayakhajonwut P."/>
            <person name="Suwanborirux K."/>
            <person name="Tanasupawat S."/>
        </authorList>
    </citation>
    <scope>NUCLEOTIDE SEQUENCE</scope>
    <source>
        <strain evidence="2">KK1-2</strain>
    </source>
</reference>
<evidence type="ECO:0000313" key="2">
    <source>
        <dbReference type="EMBL" id="MBD3933470.1"/>
    </source>
</evidence>
<evidence type="ECO:0000259" key="1">
    <source>
        <dbReference type="Pfam" id="PF08386"/>
    </source>
</evidence>
<dbReference type="Proteomes" id="UP000632289">
    <property type="component" value="Unassembled WGS sequence"/>
</dbReference>
<dbReference type="EMBL" id="JACXYU010000010">
    <property type="protein sequence ID" value="MBD3933470.1"/>
    <property type="molecule type" value="Genomic_DNA"/>
</dbReference>
<dbReference type="Pfam" id="PF08386">
    <property type="entry name" value="Abhydrolase_4"/>
    <property type="match status" value="1"/>
</dbReference>
<feature type="domain" description="Peptidase S33 tripeptidyl aminopeptidase-like C-terminal" evidence="1">
    <location>
        <begin position="1"/>
        <end position="40"/>
    </location>
</feature>
<evidence type="ECO:0000313" key="3">
    <source>
        <dbReference type="Proteomes" id="UP000632289"/>
    </source>
</evidence>